<name>A0A1I8F858_9PLAT</name>
<evidence type="ECO:0000313" key="1">
    <source>
        <dbReference type="Proteomes" id="UP000095280"/>
    </source>
</evidence>
<protein>
    <submittedName>
        <fullName evidence="2">TEA domain-containing protein</fullName>
    </submittedName>
</protein>
<sequence>NGNVLEWPNRRGESLPQYLAASSTCWPPAAEGENAYIESLCQTHPQRGRRFLGILNDPDVENHLNEAISSRVVKMREDRLTAGTRRCTYVFDAVFLSCRRSAQKFSEHSSR</sequence>
<proteinExistence type="predicted"/>
<reference evidence="2" key="1">
    <citation type="submission" date="2016-11" db="UniProtKB">
        <authorList>
            <consortium name="WormBaseParasite"/>
        </authorList>
    </citation>
    <scope>IDENTIFICATION</scope>
</reference>
<dbReference type="WBParaSite" id="maker-unitig_24237-snap-gene-0.4-mRNA-1">
    <property type="protein sequence ID" value="maker-unitig_24237-snap-gene-0.4-mRNA-1"/>
    <property type="gene ID" value="maker-unitig_24237-snap-gene-0.4"/>
</dbReference>
<keyword evidence="1" id="KW-1185">Reference proteome</keyword>
<organism evidence="1 2">
    <name type="scientific">Macrostomum lignano</name>
    <dbReference type="NCBI Taxonomy" id="282301"/>
    <lineage>
        <taxon>Eukaryota</taxon>
        <taxon>Metazoa</taxon>
        <taxon>Spiralia</taxon>
        <taxon>Lophotrochozoa</taxon>
        <taxon>Platyhelminthes</taxon>
        <taxon>Rhabditophora</taxon>
        <taxon>Macrostomorpha</taxon>
        <taxon>Macrostomida</taxon>
        <taxon>Macrostomidae</taxon>
        <taxon>Macrostomum</taxon>
    </lineage>
</organism>
<dbReference type="Proteomes" id="UP000095280">
    <property type="component" value="Unplaced"/>
</dbReference>
<dbReference type="AlphaFoldDB" id="A0A1I8F858"/>
<evidence type="ECO:0000313" key="2">
    <source>
        <dbReference type="WBParaSite" id="maker-unitig_24237-snap-gene-0.4-mRNA-1"/>
    </source>
</evidence>
<accession>A0A1I8F858</accession>